<protein>
    <recommendedName>
        <fullName evidence="4">Phytoene desaturase</fullName>
    </recommendedName>
    <alternativeName>
        <fullName evidence="7">Phytoene desaturase (3,4-didehydrolycopene-forming)</fullName>
    </alternativeName>
</protein>
<name>A0A166E9T4_9AGAM</name>
<comment type="pathway">
    <text evidence="2 8">Carotenoid biosynthesis.</text>
</comment>
<evidence type="ECO:0000256" key="2">
    <source>
        <dbReference type="ARBA" id="ARBA00004829"/>
    </source>
</evidence>
<dbReference type="PANTHER" id="PTHR43734">
    <property type="entry name" value="PHYTOENE DESATURASE"/>
    <property type="match status" value="1"/>
</dbReference>
<dbReference type="EMBL" id="KV428047">
    <property type="protein sequence ID" value="KZT39353.1"/>
    <property type="molecule type" value="Genomic_DNA"/>
</dbReference>
<dbReference type="FunFam" id="3.50.50.60:FF:000171">
    <property type="entry name" value="zeta-carotene-forming phytoene desaturase"/>
    <property type="match status" value="1"/>
</dbReference>
<evidence type="ECO:0000313" key="11">
    <source>
        <dbReference type="EMBL" id="KZT39353.1"/>
    </source>
</evidence>
<evidence type="ECO:0000313" key="12">
    <source>
        <dbReference type="Proteomes" id="UP000076798"/>
    </source>
</evidence>
<keyword evidence="5 8" id="KW-0125">Carotenoid biosynthesis</keyword>
<dbReference type="Pfam" id="PF01593">
    <property type="entry name" value="Amino_oxidase"/>
    <property type="match status" value="1"/>
</dbReference>
<keyword evidence="9" id="KW-1133">Transmembrane helix</keyword>
<proteinExistence type="inferred from homology"/>
<evidence type="ECO:0000259" key="10">
    <source>
        <dbReference type="Pfam" id="PF01593"/>
    </source>
</evidence>
<keyword evidence="9" id="KW-0472">Membrane</keyword>
<dbReference type="Proteomes" id="UP000076798">
    <property type="component" value="Unassembled WGS sequence"/>
</dbReference>
<dbReference type="AlphaFoldDB" id="A0A166E9T4"/>
<feature type="transmembrane region" description="Helical" evidence="9">
    <location>
        <begin position="536"/>
        <end position="557"/>
    </location>
</feature>
<accession>A0A166E9T4</accession>
<comment type="cofactor">
    <cofactor evidence="1">
        <name>NAD(+)</name>
        <dbReference type="ChEBI" id="CHEBI:57540"/>
    </cofactor>
</comment>
<organism evidence="11 12">
    <name type="scientific">Sistotremastrum suecicum HHB10207 ss-3</name>
    <dbReference type="NCBI Taxonomy" id="1314776"/>
    <lineage>
        <taxon>Eukaryota</taxon>
        <taxon>Fungi</taxon>
        <taxon>Dikarya</taxon>
        <taxon>Basidiomycota</taxon>
        <taxon>Agaricomycotina</taxon>
        <taxon>Agaricomycetes</taxon>
        <taxon>Sistotremastrales</taxon>
        <taxon>Sistotremastraceae</taxon>
        <taxon>Sistotremastrum</taxon>
    </lineage>
</organism>
<gene>
    <name evidence="11" type="ORF">SISSUDRAFT_1045651</name>
</gene>
<dbReference type="PROSITE" id="PS00982">
    <property type="entry name" value="PHYTOENE_DH"/>
    <property type="match status" value="1"/>
</dbReference>
<evidence type="ECO:0000256" key="3">
    <source>
        <dbReference type="ARBA" id="ARBA00006046"/>
    </source>
</evidence>
<dbReference type="GO" id="GO:0016166">
    <property type="term" value="F:phytoene dehydrogenase activity"/>
    <property type="evidence" value="ECO:0007669"/>
    <property type="project" value="UniProtKB-ARBA"/>
</dbReference>
<comment type="similarity">
    <text evidence="3 8">Belongs to the carotenoid/retinoid oxidoreductase family.</text>
</comment>
<reference evidence="11 12" key="1">
    <citation type="journal article" date="2016" name="Mol. Biol. Evol.">
        <title>Comparative Genomics of Early-Diverging Mushroom-Forming Fungi Provides Insights into the Origins of Lignocellulose Decay Capabilities.</title>
        <authorList>
            <person name="Nagy L.G."/>
            <person name="Riley R."/>
            <person name="Tritt A."/>
            <person name="Adam C."/>
            <person name="Daum C."/>
            <person name="Floudas D."/>
            <person name="Sun H."/>
            <person name="Yadav J.S."/>
            <person name="Pangilinan J."/>
            <person name="Larsson K.H."/>
            <person name="Matsuura K."/>
            <person name="Barry K."/>
            <person name="Labutti K."/>
            <person name="Kuo R."/>
            <person name="Ohm R.A."/>
            <person name="Bhattacharya S.S."/>
            <person name="Shirouzu T."/>
            <person name="Yoshinaga Y."/>
            <person name="Martin F.M."/>
            <person name="Grigoriev I.V."/>
            <person name="Hibbett D.S."/>
        </authorList>
    </citation>
    <scope>NUCLEOTIDE SEQUENCE [LARGE SCALE GENOMIC DNA]</scope>
    <source>
        <strain evidence="11 12">HHB10207 ss-3</strain>
    </source>
</reference>
<dbReference type="InterPro" id="IPR036188">
    <property type="entry name" value="FAD/NAD-bd_sf"/>
</dbReference>
<evidence type="ECO:0000256" key="5">
    <source>
        <dbReference type="ARBA" id="ARBA00022746"/>
    </source>
</evidence>
<feature type="domain" description="Amine oxidase" evidence="10">
    <location>
        <begin position="20"/>
        <end position="506"/>
    </location>
</feature>
<keyword evidence="12" id="KW-1185">Reference proteome</keyword>
<dbReference type="PANTHER" id="PTHR43734:SF1">
    <property type="entry name" value="PHYTOENE DESATURASE"/>
    <property type="match status" value="1"/>
</dbReference>
<evidence type="ECO:0000256" key="1">
    <source>
        <dbReference type="ARBA" id="ARBA00001911"/>
    </source>
</evidence>
<evidence type="ECO:0000256" key="9">
    <source>
        <dbReference type="SAM" id="Phobius"/>
    </source>
</evidence>
<dbReference type="InterPro" id="IPR014105">
    <property type="entry name" value="Carotenoid/retinoid_OxRdtase"/>
</dbReference>
<sequence length="559" mass="62246">MSDKKPGKPLSVVIVGAGVGGVATAARLASAGLKVTVVEKNDFTGGRCSLLYDGGHRFDQGPSLLLLPQLFHNTFADLGTSIKEQQIELVKCEPNYVVHFNDGTHMRLSTDLAVMKHEIEKHEGKEGFERYLGFLQEAHRHYELSVTHVLNRNFTSIFSMLRPSFLRHVLTLHPFESIYWRASKYFVSDRLRRVFTFASMYMGVSPLKAPGTYSLLQYTEFAEGIWYPIGGFHRIVEALVNIGKSRGVDYRLGSSVKEVLNSSDGSARANGVILESGEVISADMVVINADLVYAYNNLLPKSSYAASLQTRKTSCSSISFYWSMDRVIDKLGAHNIFLAKDYEGSFDQIFEDHAMPNEPSFYVNVPSRIDPTAAPPGKDSIVVLVPVGHIQDASDTGIPPQDWDALVSKARSLVLQRMKQDLSLPDIDQWITHEIVNNPMTWKDRFNLDRGAILGIAHDFFNVLSFRPRTKHDSIRNLYFVGASTHPGTGVPICLAGAKITSEQILSELGICPPWTSVPPSRKHVTDLDMRRHRPIFSTSILLLVASILLALLSMFYGQ</sequence>
<dbReference type="OrthoDB" id="7777654at2759"/>
<evidence type="ECO:0000256" key="4">
    <source>
        <dbReference type="ARBA" id="ARBA00013293"/>
    </source>
</evidence>
<dbReference type="SUPFAM" id="SSF51905">
    <property type="entry name" value="FAD/NAD(P)-binding domain"/>
    <property type="match status" value="1"/>
</dbReference>
<dbReference type="InterPro" id="IPR002937">
    <property type="entry name" value="Amino_oxidase"/>
</dbReference>
<keyword evidence="9" id="KW-0812">Transmembrane</keyword>
<evidence type="ECO:0000256" key="7">
    <source>
        <dbReference type="ARBA" id="ARBA00034551"/>
    </source>
</evidence>
<dbReference type="NCBIfam" id="TIGR02734">
    <property type="entry name" value="crtI_fam"/>
    <property type="match status" value="1"/>
</dbReference>
<keyword evidence="6 8" id="KW-0560">Oxidoreductase</keyword>
<dbReference type="GO" id="GO:0016117">
    <property type="term" value="P:carotenoid biosynthetic process"/>
    <property type="evidence" value="ECO:0007669"/>
    <property type="project" value="UniProtKB-KW"/>
</dbReference>
<dbReference type="STRING" id="1314776.A0A166E9T4"/>
<evidence type="ECO:0000256" key="8">
    <source>
        <dbReference type="RuleBase" id="RU362075"/>
    </source>
</evidence>
<dbReference type="Gene3D" id="3.50.50.60">
    <property type="entry name" value="FAD/NAD(P)-binding domain"/>
    <property type="match status" value="2"/>
</dbReference>
<dbReference type="InterPro" id="IPR008150">
    <property type="entry name" value="Phytoene_DH_bac_CS"/>
</dbReference>
<evidence type="ECO:0000256" key="6">
    <source>
        <dbReference type="ARBA" id="ARBA00023002"/>
    </source>
</evidence>